<evidence type="ECO:0000313" key="3">
    <source>
        <dbReference type="Proteomes" id="UP001589609"/>
    </source>
</evidence>
<keyword evidence="1" id="KW-1133">Transmembrane helix</keyword>
<keyword evidence="3" id="KW-1185">Reference proteome</keyword>
<organism evidence="2 3">
    <name type="scientific">Ectobacillus funiculus</name>
    <dbReference type="NCBI Taxonomy" id="137993"/>
    <lineage>
        <taxon>Bacteria</taxon>
        <taxon>Bacillati</taxon>
        <taxon>Bacillota</taxon>
        <taxon>Bacilli</taxon>
        <taxon>Bacillales</taxon>
        <taxon>Bacillaceae</taxon>
        <taxon>Ectobacillus</taxon>
    </lineage>
</organism>
<sequence>MFFLLTTLNLILYICSGLLFFSENRDSWQLTLAIVCLVLAIMLSLFIGIYYYKRIERNCTNCTPDCASLDFVDCDSDGLECCGVDCN</sequence>
<evidence type="ECO:0000313" key="2">
    <source>
        <dbReference type="EMBL" id="MFB9762067.1"/>
    </source>
</evidence>
<proteinExistence type="predicted"/>
<accession>A0ABV5WNU8</accession>
<comment type="caution">
    <text evidence="2">The sequence shown here is derived from an EMBL/GenBank/DDBJ whole genome shotgun (WGS) entry which is preliminary data.</text>
</comment>
<protein>
    <submittedName>
        <fullName evidence="2">Uncharacterized protein</fullName>
    </submittedName>
</protein>
<reference evidence="2 3" key="1">
    <citation type="submission" date="2024-09" db="EMBL/GenBank/DDBJ databases">
        <authorList>
            <person name="Sun Q."/>
            <person name="Mori K."/>
        </authorList>
    </citation>
    <scope>NUCLEOTIDE SEQUENCE [LARGE SCALE GENOMIC DNA]</scope>
    <source>
        <strain evidence="2 3">JCM 11201</strain>
    </source>
</reference>
<dbReference type="Proteomes" id="UP001589609">
    <property type="component" value="Unassembled WGS sequence"/>
</dbReference>
<dbReference type="RefSeq" id="WP_129726994.1">
    <property type="nucleotide sequence ID" value="NZ_JAPCYI010000001.1"/>
</dbReference>
<feature type="transmembrane region" description="Helical" evidence="1">
    <location>
        <begin position="27"/>
        <end position="52"/>
    </location>
</feature>
<name>A0ABV5WNU8_9BACI</name>
<keyword evidence="1" id="KW-0472">Membrane</keyword>
<evidence type="ECO:0000256" key="1">
    <source>
        <dbReference type="SAM" id="Phobius"/>
    </source>
</evidence>
<keyword evidence="1" id="KW-0812">Transmembrane</keyword>
<dbReference type="EMBL" id="JBHMAF010000196">
    <property type="protein sequence ID" value="MFB9762067.1"/>
    <property type="molecule type" value="Genomic_DNA"/>
</dbReference>
<gene>
    <name evidence="2" type="ORF">ACFFMS_27965</name>
</gene>